<proteinExistence type="inferred from homology"/>
<dbReference type="RefSeq" id="WP_091377573.1">
    <property type="nucleotide sequence ID" value="NZ_LT629740.1"/>
</dbReference>
<evidence type="ECO:0000313" key="4">
    <source>
        <dbReference type="Proteomes" id="UP000199679"/>
    </source>
</evidence>
<dbReference type="AlphaFoldDB" id="A0A1H2BK67"/>
<accession>A0A1H2BK67</accession>
<sequence>MSQINESAIQTPGVYVNEIPSFPPSIAQVATAIPAFIGYTAMATDSSGNSVINQAVRLSSLVEFVTYFGAGPPNLTANVALNPDNSVASVSISPTYQLFNSMCMYFNNGGADCYIISVGLYSTTAPNILDFINSASITPMCLDVLKLEDEPTLIVIPDAVSLGNNYYTLMVQALVQCGALQDRFTILDVPNGTVPRSYDNNDVITLFRDGIGSMNLNYGAVYYPYLKSSLPVTISYSNTVLSQGGFATSLNLIVSGNPFITQITNTSADFTGKVSPLLTLATTTNILPPNIVTKAQLISAITAIYANLKAFAGLTGLTDTTPAPTTPPMPPGKTISGIYAGYITPSTASPSTPFEYLLEQLFLIDNQYPVGAKPGVVKPTVDFPLYTNLPTPAMVLPPGITSIYGNTVPSDPVAFIAATVTSLAAKVVSLITSFYNDSLNLMNGLEQQVISSSGIYANIKTAIANAGIVVPPSGAMAGVYASVDSSRGVWKAPANVSLNTVIAPMVNIDDDTQGDLNIDTNAGKSVNAIRAFTGKGTLVWGARTLDGNSNDFRYISVRRFYIMVEESVKLAAMQFVFEPNDGTTWVRIRAMIENYLTNLWRLGALAGSKPEQSFYVKVGLGQTMVFDDILNGRLIVEIGMAPVRPAEFIILRFSQIQQTS</sequence>
<name>A0A1H2BK67_MUCMA</name>
<feature type="domain" description="Tail sheath protein C-terminal" evidence="2">
    <location>
        <begin position="549"/>
        <end position="654"/>
    </location>
</feature>
<comment type="similarity">
    <text evidence="1">Belongs to the myoviridae tail sheath protein family.</text>
</comment>
<organism evidence="3 4">
    <name type="scientific">Mucilaginibacter mallensis</name>
    <dbReference type="NCBI Taxonomy" id="652787"/>
    <lineage>
        <taxon>Bacteria</taxon>
        <taxon>Pseudomonadati</taxon>
        <taxon>Bacteroidota</taxon>
        <taxon>Sphingobacteriia</taxon>
        <taxon>Sphingobacteriales</taxon>
        <taxon>Sphingobacteriaceae</taxon>
        <taxon>Mucilaginibacter</taxon>
    </lineage>
</organism>
<evidence type="ECO:0000259" key="2">
    <source>
        <dbReference type="Pfam" id="PF17482"/>
    </source>
</evidence>
<dbReference type="PANTHER" id="PTHR35861:SF1">
    <property type="entry name" value="PHAGE TAIL SHEATH PROTEIN"/>
    <property type="match status" value="1"/>
</dbReference>
<dbReference type="STRING" id="652787.SAMN05216490_4159"/>
<dbReference type="OrthoDB" id="9767864at2"/>
<evidence type="ECO:0000313" key="3">
    <source>
        <dbReference type="EMBL" id="SDT58289.1"/>
    </source>
</evidence>
<dbReference type="EMBL" id="LT629740">
    <property type="protein sequence ID" value="SDT58289.1"/>
    <property type="molecule type" value="Genomic_DNA"/>
</dbReference>
<dbReference type="Gene3D" id="3.40.50.11780">
    <property type="match status" value="2"/>
</dbReference>
<gene>
    <name evidence="3" type="ORF">SAMN05216490_4159</name>
</gene>
<protein>
    <recommendedName>
        <fullName evidence="2">Tail sheath protein C-terminal domain-containing protein</fullName>
    </recommendedName>
</protein>
<dbReference type="PANTHER" id="PTHR35861">
    <property type="match status" value="1"/>
</dbReference>
<dbReference type="InterPro" id="IPR052042">
    <property type="entry name" value="Tail_sheath_structural"/>
</dbReference>
<dbReference type="Pfam" id="PF17482">
    <property type="entry name" value="Phage_sheath_1C"/>
    <property type="match status" value="1"/>
</dbReference>
<evidence type="ECO:0000256" key="1">
    <source>
        <dbReference type="ARBA" id="ARBA00008005"/>
    </source>
</evidence>
<reference evidence="3 4" key="1">
    <citation type="submission" date="2016-10" db="EMBL/GenBank/DDBJ databases">
        <authorList>
            <person name="de Groot N.N."/>
        </authorList>
    </citation>
    <scope>NUCLEOTIDE SEQUENCE [LARGE SCALE GENOMIC DNA]</scope>
    <source>
        <strain evidence="3 4">MP1X4</strain>
    </source>
</reference>
<dbReference type="InterPro" id="IPR020287">
    <property type="entry name" value="Tail_sheath_C"/>
</dbReference>
<dbReference type="Proteomes" id="UP000199679">
    <property type="component" value="Chromosome I"/>
</dbReference>
<keyword evidence="4" id="KW-1185">Reference proteome</keyword>